<dbReference type="Proteomes" id="UP000056450">
    <property type="component" value="Unassembled WGS sequence"/>
</dbReference>
<feature type="domain" description="PIN" evidence="1">
    <location>
        <begin position="15"/>
        <end position="113"/>
    </location>
</feature>
<dbReference type="EMBL" id="LOTQ01000044">
    <property type="protein sequence ID" value="KVA00800.1"/>
    <property type="molecule type" value="Genomic_DNA"/>
</dbReference>
<dbReference type="Pfam" id="PF01850">
    <property type="entry name" value="PIN"/>
    <property type="match status" value="1"/>
</dbReference>
<proteinExistence type="predicted"/>
<sequence length="113" mass="12511">MRRRFGRLNREFAQPEQVAKRLARCYTEDVLMSAITSAKLEDGVAAWATPARERRRLAALIDDIPGAPFDVAAAPAYGPVRDATGERKKDHLDERIAAHAVSPDVALVTNDER</sequence>
<evidence type="ECO:0000313" key="2">
    <source>
        <dbReference type="EMBL" id="KVA00800.1"/>
    </source>
</evidence>
<evidence type="ECO:0000313" key="3">
    <source>
        <dbReference type="Proteomes" id="UP000056450"/>
    </source>
</evidence>
<dbReference type="InterPro" id="IPR029060">
    <property type="entry name" value="PIN-like_dom_sf"/>
</dbReference>
<dbReference type="Gene3D" id="3.40.50.1010">
    <property type="entry name" value="5'-nuclease"/>
    <property type="match status" value="1"/>
</dbReference>
<dbReference type="RefSeq" id="WP_059548068.1">
    <property type="nucleotide sequence ID" value="NZ_JAIMCT010000013.1"/>
</dbReference>
<organism evidence="2 3">
    <name type="scientific">Burkholderia latens</name>
    <dbReference type="NCBI Taxonomy" id="488446"/>
    <lineage>
        <taxon>Bacteria</taxon>
        <taxon>Pseudomonadati</taxon>
        <taxon>Pseudomonadota</taxon>
        <taxon>Betaproteobacteria</taxon>
        <taxon>Burkholderiales</taxon>
        <taxon>Burkholderiaceae</taxon>
        <taxon>Burkholderia</taxon>
        <taxon>Burkholderia cepacia complex</taxon>
    </lineage>
</organism>
<dbReference type="AlphaFoldDB" id="A0AAP1C025"/>
<gene>
    <name evidence="2" type="ORF">WI41_01750</name>
</gene>
<name>A0AAP1C025_9BURK</name>
<accession>A0AAP1C025</accession>
<protein>
    <submittedName>
        <fullName evidence="2">Twitching motility protein PilT</fullName>
    </submittedName>
</protein>
<dbReference type="InterPro" id="IPR002716">
    <property type="entry name" value="PIN_dom"/>
</dbReference>
<reference evidence="2 3" key="1">
    <citation type="submission" date="2015-11" db="EMBL/GenBank/DDBJ databases">
        <title>Expanding the genomic diversity of Burkholderia species for the development of highly accurate diagnostics.</title>
        <authorList>
            <person name="Sahl J."/>
            <person name="Keim P."/>
            <person name="Wagner D."/>
        </authorList>
    </citation>
    <scope>NUCLEOTIDE SEQUENCE [LARGE SCALE GENOMIC DNA]</scope>
    <source>
        <strain evidence="2 3">RF32-BP12</strain>
    </source>
</reference>
<evidence type="ECO:0000259" key="1">
    <source>
        <dbReference type="Pfam" id="PF01850"/>
    </source>
</evidence>
<dbReference type="SUPFAM" id="SSF88723">
    <property type="entry name" value="PIN domain-like"/>
    <property type="match status" value="1"/>
</dbReference>
<comment type="caution">
    <text evidence="2">The sequence shown here is derived from an EMBL/GenBank/DDBJ whole genome shotgun (WGS) entry which is preliminary data.</text>
</comment>